<keyword evidence="3" id="KW-1185">Reference proteome</keyword>
<organism evidence="2 3">
    <name type="scientific">Pristionchus mayeri</name>
    <dbReference type="NCBI Taxonomy" id="1317129"/>
    <lineage>
        <taxon>Eukaryota</taxon>
        <taxon>Metazoa</taxon>
        <taxon>Ecdysozoa</taxon>
        <taxon>Nematoda</taxon>
        <taxon>Chromadorea</taxon>
        <taxon>Rhabditida</taxon>
        <taxon>Rhabditina</taxon>
        <taxon>Diplogasteromorpha</taxon>
        <taxon>Diplogasteroidea</taxon>
        <taxon>Neodiplogasteridae</taxon>
        <taxon>Pristionchus</taxon>
    </lineage>
</organism>
<dbReference type="AlphaFoldDB" id="A0AAN5CHW7"/>
<dbReference type="PANTHER" id="PTHR21629:SF5">
    <property type="entry name" value="C6 DOMAIN-CONTAINING PROTEIN"/>
    <property type="match status" value="1"/>
</dbReference>
<reference evidence="3" key="1">
    <citation type="submission" date="2022-10" db="EMBL/GenBank/DDBJ databases">
        <title>Genome assembly of Pristionchus species.</title>
        <authorList>
            <person name="Yoshida K."/>
            <person name="Sommer R.J."/>
        </authorList>
    </citation>
    <scope>NUCLEOTIDE SEQUENCE [LARGE SCALE GENOMIC DNA]</scope>
    <source>
        <strain evidence="3">RS5460</strain>
    </source>
</reference>
<feature type="domain" description="C6" evidence="1">
    <location>
        <begin position="149"/>
        <end position="241"/>
    </location>
</feature>
<dbReference type="EMBL" id="BTRK01000004">
    <property type="protein sequence ID" value="GMR44693.1"/>
    <property type="molecule type" value="Genomic_DNA"/>
</dbReference>
<protein>
    <recommendedName>
        <fullName evidence="1">C6 domain-containing protein</fullName>
    </recommendedName>
</protein>
<name>A0AAN5CHW7_9BILA</name>
<feature type="non-terminal residue" evidence="2">
    <location>
        <position position="1"/>
    </location>
</feature>
<dbReference type="SMART" id="SM01048">
    <property type="entry name" value="C6"/>
    <property type="match status" value="2"/>
</dbReference>
<comment type="caution">
    <text evidence="2">The sequence shown here is derived from an EMBL/GenBank/DDBJ whole genome shotgun (WGS) entry which is preliminary data.</text>
</comment>
<evidence type="ECO:0000313" key="2">
    <source>
        <dbReference type="EMBL" id="GMR44693.1"/>
    </source>
</evidence>
<feature type="domain" description="C6" evidence="1">
    <location>
        <begin position="4"/>
        <end position="99"/>
    </location>
</feature>
<evidence type="ECO:0000313" key="3">
    <source>
        <dbReference type="Proteomes" id="UP001328107"/>
    </source>
</evidence>
<sequence length="241" mass="24500">TAACMTCAGGLIMVTADGMGSHPMDMDTLGMDAAGCRTRTFTCLGMNANIEKFQINNGQGVITDPEDGAVDMRALMTVTCNAAGDAWLYMGVSITQVDGAGVIQDGDDGAVDMTAMLSVTCNAAGTAWEFMGAPITQVECASVVPIADCRSCAGNLIMITMAGTGAKPMDGDMLGMDANGCATRTFTCLGTGANIDINMGVGVISDGGDGVIDMMASFTVTCNAAGDAWEFGGVPITQLEC</sequence>
<proteinExistence type="predicted"/>
<feature type="non-terminal residue" evidence="2">
    <location>
        <position position="241"/>
    </location>
</feature>
<accession>A0AAN5CHW7</accession>
<dbReference type="Proteomes" id="UP001328107">
    <property type="component" value="Unassembled WGS sequence"/>
</dbReference>
<gene>
    <name evidence="2" type="ORF">PMAYCL1PPCAC_14888</name>
</gene>
<dbReference type="InterPro" id="IPR002601">
    <property type="entry name" value="C6_domain"/>
</dbReference>
<dbReference type="Pfam" id="PF01681">
    <property type="entry name" value="C6"/>
    <property type="match status" value="2"/>
</dbReference>
<evidence type="ECO:0000259" key="1">
    <source>
        <dbReference type="SMART" id="SM01048"/>
    </source>
</evidence>
<dbReference type="PANTHER" id="PTHR21629">
    <property type="entry name" value="C6 DOMAIN-CONTAINING PROTEIN"/>
    <property type="match status" value="1"/>
</dbReference>